<dbReference type="Pfam" id="PF13460">
    <property type="entry name" value="NAD_binding_10"/>
    <property type="match status" value="1"/>
</dbReference>
<dbReference type="PANTHER" id="PTHR12126">
    <property type="entry name" value="NADH-UBIQUINONE OXIDOREDUCTASE 39 KDA SUBUNIT-RELATED"/>
    <property type="match status" value="1"/>
</dbReference>
<dbReference type="PANTHER" id="PTHR12126:SF11">
    <property type="entry name" value="NADH DEHYDROGENASE [UBIQUINONE] 1 ALPHA SUBCOMPLEX SUBUNIT 9, MITOCHONDRIAL"/>
    <property type="match status" value="1"/>
</dbReference>
<dbReference type="InterPro" id="IPR043504">
    <property type="entry name" value="Peptidase_S1_PA_chymotrypsin"/>
</dbReference>
<keyword evidence="9" id="KW-1185">Reference proteome</keyword>
<keyword evidence="7" id="KW-1133">Transmembrane helix</keyword>
<keyword evidence="7" id="KW-0812">Transmembrane</keyword>
<keyword evidence="7" id="KW-0472">Membrane</keyword>
<dbReference type="SUPFAM" id="SSF50494">
    <property type="entry name" value="Trypsin-like serine proteases"/>
    <property type="match status" value="1"/>
</dbReference>
<proteinExistence type="inferred from homology"/>
<dbReference type="AlphaFoldDB" id="A0A915NI57"/>
<dbReference type="SUPFAM" id="SSF51735">
    <property type="entry name" value="NAD(P)-binding Rossmann-fold domains"/>
    <property type="match status" value="1"/>
</dbReference>
<dbReference type="InterPro" id="IPR009003">
    <property type="entry name" value="Peptidase_S1_PA"/>
</dbReference>
<dbReference type="InterPro" id="IPR051207">
    <property type="entry name" value="ComplexI_NDUFA9_subunit"/>
</dbReference>
<reference evidence="10" key="1">
    <citation type="submission" date="2022-11" db="UniProtKB">
        <authorList>
            <consortium name="WormBaseParasite"/>
        </authorList>
    </citation>
    <scope>IDENTIFICATION</scope>
</reference>
<evidence type="ECO:0000256" key="1">
    <source>
        <dbReference type="ARBA" id="ARBA00038501"/>
    </source>
</evidence>
<sequence length="827" mass="93820">MEEGHPELPTNSADSSVRGDDELRMFHGPASLGGLIEALEAYEGSPVILLQSGLLRQLFIYKRPIATCIQQNNDWILDPPFDHPLRDVQIAEAVARCEAAEANRVRPRIKKYILNSEMEGHPELPTNSVDSLIGDDELRMFHGPVSLGGLIDALEAYEGSPVILLQSGLRRQLFIYKRPIGTCIQKNNEWILDPPFDHPLRNVQIAEAVANCEAEERTRVDYERMVLIRKRQAARADRLRPRVAARVGQRVDFTVLFASGRDLIVQILASSVRNSSTTTSNDKKYSLENIPEPVISSLNSAQFRRGTGGRNSFTGNKFSLVFGASGFTGLSVINRLAKQGNQIIIPYRCDAFFVKELKVSCELGQILFFPFQPTDEDSIRKAVKYSNVVVNLIGAYINTPNFTMHDSNVEVPRKIARISREMGVERLVHVSAMGADPEHESKYLKNGQFLRTKGLGELAVRDEFPNATIVRPSVLYGECDYFLQYMTTHLRRCPVLGWVYIYKGGRGIYKMPVYVNDFGLGISRIVNDPSFAGKDFEFVGPHCYEFCEIADYIYKKAGCFEEIMYRYRRFSRPDPWFLFWSALCWLNTKVYRGGGSYIDWEWLDFVEATSDVLTGGKTLGFADLGIKPHLFEDMAAYFCRIRSYSGSVDLAYDEMPKVALPLRSPILYKRPPKLFDPSNIQTEERIFGRKIRGSMLRPLHEISRYLTRKMFSDILQPKIFFIFLFFYFQFLNFVNGILAGEEIDWNRNGFVVKVLAREGPNAPTKSCTGSLISASLVLTSGDCVVDRSTKESLNEFVVFVSKPSDKELRSTGKLLERNEQNGWALLR</sequence>
<evidence type="ECO:0000313" key="9">
    <source>
        <dbReference type="Proteomes" id="UP000887560"/>
    </source>
</evidence>
<evidence type="ECO:0000256" key="7">
    <source>
        <dbReference type="SAM" id="Phobius"/>
    </source>
</evidence>
<evidence type="ECO:0000256" key="5">
    <source>
        <dbReference type="ARBA" id="ARBA00046455"/>
    </source>
</evidence>
<organism evidence="9 10">
    <name type="scientific">Meloidogyne floridensis</name>
    <dbReference type="NCBI Taxonomy" id="298350"/>
    <lineage>
        <taxon>Eukaryota</taxon>
        <taxon>Metazoa</taxon>
        <taxon>Ecdysozoa</taxon>
        <taxon>Nematoda</taxon>
        <taxon>Chromadorea</taxon>
        <taxon>Rhabditida</taxon>
        <taxon>Tylenchina</taxon>
        <taxon>Tylenchomorpha</taxon>
        <taxon>Tylenchoidea</taxon>
        <taxon>Meloidogynidae</taxon>
        <taxon>Meloidogyninae</taxon>
        <taxon>Meloidogyne</taxon>
    </lineage>
</organism>
<dbReference type="GO" id="GO:0005739">
    <property type="term" value="C:mitochondrion"/>
    <property type="evidence" value="ECO:0007669"/>
    <property type="project" value="TreeGrafter"/>
</dbReference>
<evidence type="ECO:0000259" key="8">
    <source>
        <dbReference type="Pfam" id="PF13460"/>
    </source>
</evidence>
<dbReference type="InterPro" id="IPR016040">
    <property type="entry name" value="NAD(P)-bd_dom"/>
</dbReference>
<dbReference type="CDD" id="cd05271">
    <property type="entry name" value="NDUFA9_like_SDR_a"/>
    <property type="match status" value="1"/>
</dbReference>
<evidence type="ECO:0000256" key="6">
    <source>
        <dbReference type="SAM" id="MobiDB-lite"/>
    </source>
</evidence>
<name>A0A915NI57_9BILA</name>
<dbReference type="WBParaSite" id="scf7180000418899.g3083">
    <property type="protein sequence ID" value="scf7180000418899.g3083"/>
    <property type="gene ID" value="scf7180000418899.g3083"/>
</dbReference>
<evidence type="ECO:0000313" key="10">
    <source>
        <dbReference type="WBParaSite" id="scf7180000418899.g3083"/>
    </source>
</evidence>
<feature type="domain" description="NAD(P)-binding" evidence="8">
    <location>
        <begin position="323"/>
        <end position="476"/>
    </location>
</feature>
<comment type="subunit">
    <text evidence="5">Complex I is composed of 45 different subunits. This a component of the hydrophobic protein fraction. Interacts with BLOC1S1. Interacts with SLC2A4. Interacts with CLOCK. Interacts with RAB5IF.</text>
</comment>
<feature type="region of interest" description="Disordered" evidence="6">
    <location>
        <begin position="1"/>
        <end position="21"/>
    </location>
</feature>
<feature type="transmembrane region" description="Helical" evidence="7">
    <location>
        <begin position="719"/>
        <end position="738"/>
    </location>
</feature>
<accession>A0A915NI57</accession>
<comment type="similarity">
    <text evidence="1">Belongs to the complex I NDUFA9 subunit family.</text>
</comment>
<evidence type="ECO:0000256" key="3">
    <source>
        <dbReference type="ARBA" id="ARBA00042000"/>
    </source>
</evidence>
<dbReference type="Gene3D" id="3.40.50.720">
    <property type="entry name" value="NAD(P)-binding Rossmann-like Domain"/>
    <property type="match status" value="1"/>
</dbReference>
<evidence type="ECO:0000256" key="2">
    <source>
        <dbReference type="ARBA" id="ARBA00040720"/>
    </source>
</evidence>
<dbReference type="GO" id="GO:0044877">
    <property type="term" value="F:protein-containing complex binding"/>
    <property type="evidence" value="ECO:0007669"/>
    <property type="project" value="TreeGrafter"/>
</dbReference>
<evidence type="ECO:0000256" key="4">
    <source>
        <dbReference type="ARBA" id="ARBA00043145"/>
    </source>
</evidence>
<dbReference type="InterPro" id="IPR036291">
    <property type="entry name" value="NAD(P)-bd_dom_sf"/>
</dbReference>
<protein>
    <recommendedName>
        <fullName evidence="2">NADH dehydrogenase [ubiquinone] 1 alpha subcomplex subunit 9, mitochondrial</fullName>
    </recommendedName>
    <alternativeName>
        <fullName evidence="4">Complex I-39kD</fullName>
    </alternativeName>
    <alternativeName>
        <fullName evidence="3">NADH-ubiquinone oxidoreductase 39 kDa subunit</fullName>
    </alternativeName>
</protein>
<dbReference type="Gene3D" id="2.40.10.10">
    <property type="entry name" value="Trypsin-like serine proteases"/>
    <property type="match status" value="1"/>
</dbReference>
<dbReference type="Proteomes" id="UP000887560">
    <property type="component" value="Unplaced"/>
</dbReference>